<protein>
    <submittedName>
        <fullName evidence="1">Uncharacterized protein</fullName>
    </submittedName>
</protein>
<dbReference type="EMBL" id="MF974397">
    <property type="protein sequence ID" value="ATN95067.1"/>
    <property type="molecule type" value="Genomic_DNA"/>
</dbReference>
<evidence type="ECO:0000313" key="1">
    <source>
        <dbReference type="EMBL" id="ATN95067.1"/>
    </source>
</evidence>
<keyword evidence="2" id="KW-1185">Reference proteome</keyword>
<organism evidence="1 2">
    <name type="scientific">Leptospira phage LE4</name>
    <dbReference type="NCBI Taxonomy" id="2041383"/>
    <lineage>
        <taxon>Viruses</taxon>
        <taxon>Duplodnaviria</taxon>
        <taxon>Heunggongvirae</taxon>
        <taxon>Uroviricota</taxon>
        <taxon>Caudoviricetes</taxon>
        <taxon>Nylescharonvirus</taxon>
        <taxon>Nylescharonvirus LE4</taxon>
    </lineage>
</organism>
<name>A0A343LEF7_9CAUD</name>
<dbReference type="Proteomes" id="UP000259796">
    <property type="component" value="Segment"/>
</dbReference>
<accession>A0A343LEF7</accession>
<proteinExistence type="predicted"/>
<dbReference type="GeneID" id="55605602"/>
<sequence>MENQTQQNNKRELAENQRKDFFHILKILNHYYKMTKTKPSGHLFREKITEDQVNTKVQIEKLGPYEFKITAQNGEQTESWIHLDGVQEEKTKFPKDHPVHSIVCMTDIYEASK</sequence>
<evidence type="ECO:0000313" key="2">
    <source>
        <dbReference type="Proteomes" id="UP000259796"/>
    </source>
</evidence>
<dbReference type="NCBIfam" id="NF047513">
    <property type="entry name" value="LIC_13246_fam"/>
    <property type="match status" value="1"/>
</dbReference>
<dbReference type="RefSeq" id="YP_009835529.1">
    <property type="nucleotide sequence ID" value="NC_048679.1"/>
</dbReference>
<dbReference type="KEGG" id="vg:55605602"/>
<reference evidence="1 2" key="1">
    <citation type="journal article" date="2018" name="Sci. Rep.">
        <title>Characterization of LE3 and LE4, the only lytic phages known to infect the spirochete Leptospira.</title>
        <authorList>
            <person name="Schiettekatte O."/>
            <person name="Vincent A.T."/>
            <person name="Malosse C."/>
            <person name="Lechat P."/>
            <person name="Chamot-Rooke J."/>
            <person name="Veyrier F.J."/>
            <person name="Picardeau M."/>
            <person name="Bourhy P."/>
        </authorList>
    </citation>
    <scope>NUCLEOTIDE SEQUENCE [LARGE SCALE GENOMIC DNA]</scope>
</reference>